<proteinExistence type="predicted"/>
<reference evidence="3" key="1">
    <citation type="submission" date="2022-11" db="UniProtKB">
        <authorList>
            <consortium name="WormBaseParasite"/>
        </authorList>
    </citation>
    <scope>IDENTIFICATION</scope>
</reference>
<organism evidence="2 3">
    <name type="scientific">Globodera rostochiensis</name>
    <name type="common">Golden nematode worm</name>
    <name type="synonym">Heterodera rostochiensis</name>
    <dbReference type="NCBI Taxonomy" id="31243"/>
    <lineage>
        <taxon>Eukaryota</taxon>
        <taxon>Metazoa</taxon>
        <taxon>Ecdysozoa</taxon>
        <taxon>Nematoda</taxon>
        <taxon>Chromadorea</taxon>
        <taxon>Rhabditida</taxon>
        <taxon>Tylenchina</taxon>
        <taxon>Tylenchomorpha</taxon>
        <taxon>Tylenchoidea</taxon>
        <taxon>Heteroderidae</taxon>
        <taxon>Heteroderinae</taxon>
        <taxon>Globodera</taxon>
    </lineage>
</organism>
<keyword evidence="1" id="KW-1133">Transmembrane helix</keyword>
<protein>
    <submittedName>
        <fullName evidence="3">Uncharacterized protein</fullName>
    </submittedName>
</protein>
<dbReference type="WBParaSite" id="Gr19_v10_g9389.t1">
    <property type="protein sequence ID" value="Gr19_v10_g9389.t1"/>
    <property type="gene ID" value="Gr19_v10_g9389"/>
</dbReference>
<dbReference type="AlphaFoldDB" id="A0A914IBT2"/>
<evidence type="ECO:0000313" key="3">
    <source>
        <dbReference type="WBParaSite" id="Gr19_v10_g9389.t1"/>
    </source>
</evidence>
<dbReference type="Proteomes" id="UP000887572">
    <property type="component" value="Unplaced"/>
</dbReference>
<accession>A0A914IBT2</accession>
<evidence type="ECO:0000313" key="2">
    <source>
        <dbReference type="Proteomes" id="UP000887572"/>
    </source>
</evidence>
<sequence length="90" mass="10264">MQIYSKILLQTCVTDLLLLTIALLIQPYNFTTKNGEQEFILIGLITINGAENRIWALLAVVCRNLLVGFSLVGYLSQFIYRYLALNRILI</sequence>
<feature type="transmembrane region" description="Helical" evidence="1">
    <location>
        <begin position="7"/>
        <end position="25"/>
    </location>
</feature>
<name>A0A914IBT2_GLORO</name>
<feature type="transmembrane region" description="Helical" evidence="1">
    <location>
        <begin position="54"/>
        <end position="75"/>
    </location>
</feature>
<keyword evidence="2" id="KW-1185">Reference proteome</keyword>
<keyword evidence="1" id="KW-0472">Membrane</keyword>
<evidence type="ECO:0000256" key="1">
    <source>
        <dbReference type="SAM" id="Phobius"/>
    </source>
</evidence>
<keyword evidence="1" id="KW-0812">Transmembrane</keyword>